<evidence type="ECO:0000313" key="2">
    <source>
        <dbReference type="EMBL" id="KGA12569.1"/>
    </source>
</evidence>
<keyword evidence="1" id="KW-0472">Membrane</keyword>
<feature type="transmembrane region" description="Helical" evidence="1">
    <location>
        <begin position="330"/>
        <end position="353"/>
    </location>
</feature>
<dbReference type="AlphaFoldDB" id="A0A094PSB6"/>
<feature type="transmembrane region" description="Helical" evidence="1">
    <location>
        <begin position="141"/>
        <end position="159"/>
    </location>
</feature>
<dbReference type="EMBL" id="JNSL01000215">
    <property type="protein sequence ID" value="KGA12569.1"/>
    <property type="molecule type" value="Genomic_DNA"/>
</dbReference>
<feature type="transmembrane region" description="Helical" evidence="1">
    <location>
        <begin position="90"/>
        <end position="109"/>
    </location>
</feature>
<feature type="transmembrane region" description="Helical" evidence="1">
    <location>
        <begin position="166"/>
        <end position="184"/>
    </location>
</feature>
<keyword evidence="1" id="KW-0812">Transmembrane</keyword>
<feature type="transmembrane region" description="Helical" evidence="1">
    <location>
        <begin position="116"/>
        <end position="135"/>
    </location>
</feature>
<keyword evidence="1" id="KW-1133">Transmembrane helix</keyword>
<reference evidence="2" key="1">
    <citation type="submission" date="2014-06" db="EMBL/GenBank/DDBJ databases">
        <title>Key roles for freshwater Actinobacteria revealed by deep metagenomic sequencing.</title>
        <authorList>
            <person name="Ghai R."/>
            <person name="Mizuno C.M."/>
            <person name="Picazo A."/>
            <person name="Camacho A."/>
            <person name="Rodriguez-Valera F."/>
        </authorList>
    </citation>
    <scope>NUCLEOTIDE SEQUENCE</scope>
</reference>
<sequence>MARFKERLSLSQLTGQGRWVIAAYGLAALGALAVGILQFRHGIVHLLDTVTYWSGTEATSNGHPFTTNLAPSFSNFTAIEFLERSGRLPFVDFPVGYPLVAGILGVVIGTRHAMELLCIVALIAIAMAFIAGAKKSTESKLAPFLLGATGILITMSPATRLVTQGALSEPLFCAVALWLVIALAKFRSGGQWTPVVALSIAAGLLRFIGAPLAILAGWERYQKTGRKLSSLIWTVAMMVPAGVNILLASSAGGGHNAGWRGLNRIDIEVFVRSIGGWFDAKQGDLRRTYFTNEGPSWWSWIATIAWLVVVIVALYSIVRRRHFLTATAEFALAASAIISAGLVAGMMGFDALVIADNRLMLPTGILTLAAIVWSVHEFASKQKGAHRTQSFSIAMAILILFALLAVRPWNVAESFSDSSELKPYSIAALQSGAAIIITNDADGVHWDTGLPSAYAPLPVKSLTGEAQDVATLYAELPCALLRHNGAVVLSNDFTFSGANSELLTQEVEAERLTIETTDAATVYSPTATACD</sequence>
<comment type="caution">
    <text evidence="2">The sequence shown here is derived from an EMBL/GenBank/DDBJ whole genome shotgun (WGS) entry which is preliminary data.</text>
</comment>
<protein>
    <recommendedName>
        <fullName evidence="3">Glycosyltransferase RgtA/B/C/D-like domain-containing protein</fullName>
    </recommendedName>
</protein>
<feature type="transmembrane region" description="Helical" evidence="1">
    <location>
        <begin position="359"/>
        <end position="379"/>
    </location>
</feature>
<feature type="transmembrane region" description="Helical" evidence="1">
    <location>
        <begin position="391"/>
        <end position="409"/>
    </location>
</feature>
<feature type="transmembrane region" description="Helical" evidence="1">
    <location>
        <begin position="297"/>
        <end position="318"/>
    </location>
</feature>
<feature type="transmembrane region" description="Helical" evidence="1">
    <location>
        <begin position="230"/>
        <end position="251"/>
    </location>
</feature>
<evidence type="ECO:0008006" key="3">
    <source>
        <dbReference type="Google" id="ProtNLM"/>
    </source>
</evidence>
<gene>
    <name evidence="2" type="ORF">GM51_21515</name>
</gene>
<feature type="transmembrane region" description="Helical" evidence="1">
    <location>
        <begin position="21"/>
        <end position="39"/>
    </location>
</feature>
<accession>A0A094PSB6</accession>
<name>A0A094PSB6_9ZZZZ</name>
<proteinExistence type="predicted"/>
<organism evidence="2">
    <name type="scientific">freshwater metagenome</name>
    <dbReference type="NCBI Taxonomy" id="449393"/>
    <lineage>
        <taxon>unclassified sequences</taxon>
        <taxon>metagenomes</taxon>
        <taxon>ecological metagenomes</taxon>
    </lineage>
</organism>
<feature type="transmembrane region" description="Helical" evidence="1">
    <location>
        <begin position="196"/>
        <end position="218"/>
    </location>
</feature>
<evidence type="ECO:0000256" key="1">
    <source>
        <dbReference type="SAM" id="Phobius"/>
    </source>
</evidence>